<name>A0A973WK94_9BRAD</name>
<dbReference type="AlphaFoldDB" id="A0A973WK94"/>
<comment type="caution">
    <text evidence="1">The sequence shown here is derived from an EMBL/GenBank/DDBJ whole genome shotgun (WGS) entry which is preliminary data.</text>
</comment>
<accession>A0A973WK94</accession>
<proteinExistence type="predicted"/>
<reference evidence="1" key="1">
    <citation type="submission" date="2020-06" db="EMBL/GenBank/DDBJ databases">
        <title>Whole Genome Sequence of Bradyrhizobium sp. Strain 66S1MB.</title>
        <authorList>
            <person name="Bromfield E."/>
            <person name="Cloutier S."/>
        </authorList>
    </citation>
    <scope>NUCLEOTIDE SEQUENCE</scope>
    <source>
        <strain evidence="1">66S1MB</strain>
    </source>
</reference>
<organism evidence="1">
    <name type="scientific">Bradyrhizobium quebecense</name>
    <dbReference type="NCBI Taxonomy" id="2748629"/>
    <lineage>
        <taxon>Bacteria</taxon>
        <taxon>Pseudomonadati</taxon>
        <taxon>Pseudomonadota</taxon>
        <taxon>Alphaproteobacteria</taxon>
        <taxon>Hyphomicrobiales</taxon>
        <taxon>Nitrobacteraceae</taxon>
        <taxon>Bradyrhizobium</taxon>
    </lineage>
</organism>
<sequence>MEPRSAVHVDFDTHWLDFASSRWTGSIGRDVGLVELCERCDSVELWADPRPNDQLVLVWLLDVLRPHRHVVAKLSLVQTDVEIGIYRGESSAKWQLPALAVTDERLELASWAWNAYRAPTPEPCFDLLMQDRSAIPQLRAALIALLEELPGRDTGLGATELRTLDLIADGVTRPRVLSSELNRERGVFDFQETSLILDGLVYCRSPVLAGFSAEIEAPDDLQARDSRHRDSRLSLTDFGQEVSDRELDFSQHNPIHRWWGGTELTNERLWRWDAESRTLVAP</sequence>
<dbReference type="EMBL" id="JABWSX010000001">
    <property type="protein sequence ID" value="NVL06459.1"/>
    <property type="molecule type" value="Genomic_DNA"/>
</dbReference>
<protein>
    <submittedName>
        <fullName evidence="1">Uncharacterized protein</fullName>
    </submittedName>
</protein>
<gene>
    <name evidence="1" type="ORF">HU230_12105</name>
</gene>
<evidence type="ECO:0000313" key="1">
    <source>
        <dbReference type="EMBL" id="NVL06459.1"/>
    </source>
</evidence>